<evidence type="ECO:0000259" key="6">
    <source>
        <dbReference type="PROSITE" id="PS50043"/>
    </source>
</evidence>
<dbReference type="InterPro" id="IPR011006">
    <property type="entry name" value="CheY-like_superfamily"/>
</dbReference>
<dbReference type="PANTHER" id="PTHR43214">
    <property type="entry name" value="TWO-COMPONENT RESPONSE REGULATOR"/>
    <property type="match status" value="1"/>
</dbReference>
<keyword evidence="1 5" id="KW-0597">Phosphoprotein</keyword>
<dbReference type="RefSeq" id="WP_203758686.1">
    <property type="nucleotide sequence ID" value="NZ_BONK01000022.1"/>
</dbReference>
<gene>
    <name evidence="8" type="ORF">Cch01nite_44140</name>
</gene>
<protein>
    <submittedName>
        <fullName evidence="8">DNA-binding response regulator</fullName>
    </submittedName>
</protein>
<dbReference type="InterPro" id="IPR016032">
    <property type="entry name" value="Sig_transdc_resp-reg_C-effctor"/>
</dbReference>
<dbReference type="PRINTS" id="PR00038">
    <property type="entry name" value="HTHLUXR"/>
</dbReference>
<dbReference type="PROSITE" id="PS50110">
    <property type="entry name" value="RESPONSE_REGULATORY"/>
    <property type="match status" value="1"/>
</dbReference>
<evidence type="ECO:0000256" key="2">
    <source>
        <dbReference type="ARBA" id="ARBA00023015"/>
    </source>
</evidence>
<dbReference type="SMART" id="SM00448">
    <property type="entry name" value="REC"/>
    <property type="match status" value="1"/>
</dbReference>
<feature type="domain" description="HTH luxR-type" evidence="6">
    <location>
        <begin position="147"/>
        <end position="212"/>
    </location>
</feature>
<dbReference type="InterPro" id="IPR058245">
    <property type="entry name" value="NreC/VraR/RcsB-like_REC"/>
</dbReference>
<keyword evidence="4" id="KW-0804">Transcription</keyword>
<dbReference type="GO" id="GO:0000160">
    <property type="term" value="P:phosphorelay signal transduction system"/>
    <property type="evidence" value="ECO:0007669"/>
    <property type="project" value="InterPro"/>
</dbReference>
<dbReference type="GO" id="GO:0006355">
    <property type="term" value="P:regulation of DNA-templated transcription"/>
    <property type="evidence" value="ECO:0007669"/>
    <property type="project" value="InterPro"/>
</dbReference>
<dbReference type="PROSITE" id="PS50043">
    <property type="entry name" value="HTH_LUXR_2"/>
    <property type="match status" value="1"/>
</dbReference>
<name>A0A919U168_9CELL</name>
<accession>A0A919U168</accession>
<evidence type="ECO:0000313" key="8">
    <source>
        <dbReference type="EMBL" id="GIG23690.1"/>
    </source>
</evidence>
<proteinExistence type="predicted"/>
<reference evidence="8" key="1">
    <citation type="submission" date="2021-01" db="EMBL/GenBank/DDBJ databases">
        <title>Whole genome shotgun sequence of Cellulomonas chitinilytica NBRC 110799.</title>
        <authorList>
            <person name="Komaki H."/>
            <person name="Tamura T."/>
        </authorList>
    </citation>
    <scope>NUCLEOTIDE SEQUENCE</scope>
    <source>
        <strain evidence="8">NBRC 110799</strain>
    </source>
</reference>
<sequence length="229" mass="24169">MTVRLLLVDDEPLVRTGIGLILRAEPDMEVVGSTGDGAEAVALAAELRPDVVLMDVRMPGMDGVEATRRIVESASGDVLVLTTYSEDEAVRSALRAGASGFLLKDALPDELIAAVHAVAAGEAWLDPAIAKSLLAEFTGRPAPALPSASELLRLTPREREVLVLAAHGLTNHEIAAHLVVAEATVKTHIGRVLSKLGLHDRAQAVAAAYRGRLLTADEPLPPRRRGNPS</sequence>
<dbReference type="InterPro" id="IPR000792">
    <property type="entry name" value="Tscrpt_reg_LuxR_C"/>
</dbReference>
<dbReference type="Pfam" id="PF00196">
    <property type="entry name" value="GerE"/>
    <property type="match status" value="1"/>
</dbReference>
<dbReference type="InterPro" id="IPR039420">
    <property type="entry name" value="WalR-like"/>
</dbReference>
<keyword evidence="3 8" id="KW-0238">DNA-binding</keyword>
<dbReference type="Pfam" id="PF00072">
    <property type="entry name" value="Response_reg"/>
    <property type="match status" value="1"/>
</dbReference>
<dbReference type="CDD" id="cd17535">
    <property type="entry name" value="REC_NarL-like"/>
    <property type="match status" value="1"/>
</dbReference>
<evidence type="ECO:0000256" key="5">
    <source>
        <dbReference type="PROSITE-ProRule" id="PRU00169"/>
    </source>
</evidence>
<keyword evidence="9" id="KW-1185">Reference proteome</keyword>
<organism evidence="8 9">
    <name type="scientific">Cellulomonas chitinilytica</name>
    <dbReference type="NCBI Taxonomy" id="398759"/>
    <lineage>
        <taxon>Bacteria</taxon>
        <taxon>Bacillati</taxon>
        <taxon>Actinomycetota</taxon>
        <taxon>Actinomycetes</taxon>
        <taxon>Micrococcales</taxon>
        <taxon>Cellulomonadaceae</taxon>
        <taxon>Cellulomonas</taxon>
    </lineage>
</organism>
<dbReference type="Proteomes" id="UP000632740">
    <property type="component" value="Unassembled WGS sequence"/>
</dbReference>
<dbReference type="CDD" id="cd06170">
    <property type="entry name" value="LuxR_C_like"/>
    <property type="match status" value="1"/>
</dbReference>
<dbReference type="GO" id="GO:0003677">
    <property type="term" value="F:DNA binding"/>
    <property type="evidence" value="ECO:0007669"/>
    <property type="project" value="UniProtKB-KW"/>
</dbReference>
<dbReference type="PROSITE" id="PS00622">
    <property type="entry name" value="HTH_LUXR_1"/>
    <property type="match status" value="1"/>
</dbReference>
<dbReference type="AlphaFoldDB" id="A0A919U168"/>
<evidence type="ECO:0000256" key="1">
    <source>
        <dbReference type="ARBA" id="ARBA00022553"/>
    </source>
</evidence>
<comment type="caution">
    <text evidence="8">The sequence shown here is derived from an EMBL/GenBank/DDBJ whole genome shotgun (WGS) entry which is preliminary data.</text>
</comment>
<evidence type="ECO:0000256" key="3">
    <source>
        <dbReference type="ARBA" id="ARBA00023125"/>
    </source>
</evidence>
<dbReference type="Gene3D" id="3.40.50.2300">
    <property type="match status" value="1"/>
</dbReference>
<keyword evidence="2" id="KW-0805">Transcription regulation</keyword>
<dbReference type="SUPFAM" id="SSF46894">
    <property type="entry name" value="C-terminal effector domain of the bipartite response regulators"/>
    <property type="match status" value="1"/>
</dbReference>
<dbReference type="InterPro" id="IPR001789">
    <property type="entry name" value="Sig_transdc_resp-reg_receiver"/>
</dbReference>
<dbReference type="PANTHER" id="PTHR43214:SF24">
    <property type="entry name" value="TRANSCRIPTIONAL REGULATORY PROTEIN NARL-RELATED"/>
    <property type="match status" value="1"/>
</dbReference>
<feature type="modified residue" description="4-aspartylphosphate" evidence="5">
    <location>
        <position position="55"/>
    </location>
</feature>
<dbReference type="SMART" id="SM00421">
    <property type="entry name" value="HTH_LUXR"/>
    <property type="match status" value="1"/>
</dbReference>
<evidence type="ECO:0000256" key="4">
    <source>
        <dbReference type="ARBA" id="ARBA00023163"/>
    </source>
</evidence>
<dbReference type="EMBL" id="BONK01000022">
    <property type="protein sequence ID" value="GIG23690.1"/>
    <property type="molecule type" value="Genomic_DNA"/>
</dbReference>
<dbReference type="SUPFAM" id="SSF52172">
    <property type="entry name" value="CheY-like"/>
    <property type="match status" value="1"/>
</dbReference>
<evidence type="ECO:0000259" key="7">
    <source>
        <dbReference type="PROSITE" id="PS50110"/>
    </source>
</evidence>
<feature type="domain" description="Response regulatory" evidence="7">
    <location>
        <begin position="4"/>
        <end position="119"/>
    </location>
</feature>
<evidence type="ECO:0000313" key="9">
    <source>
        <dbReference type="Proteomes" id="UP000632740"/>
    </source>
</evidence>